<feature type="transmembrane region" description="Helical" evidence="9">
    <location>
        <begin position="394"/>
        <end position="422"/>
    </location>
</feature>
<evidence type="ECO:0000256" key="3">
    <source>
        <dbReference type="ARBA" id="ARBA00022692"/>
    </source>
</evidence>
<evidence type="ECO:0000256" key="1">
    <source>
        <dbReference type="ARBA" id="ARBA00004127"/>
    </source>
</evidence>
<feature type="transmembrane region" description="Helical" evidence="9">
    <location>
        <begin position="276"/>
        <end position="300"/>
    </location>
</feature>
<feature type="transmembrane region" description="Helical" evidence="9">
    <location>
        <begin position="247"/>
        <end position="264"/>
    </location>
</feature>
<keyword evidence="5 9" id="KW-1278">Translocase</keyword>
<feature type="transmembrane region" description="Helical" evidence="9">
    <location>
        <begin position="692"/>
        <end position="714"/>
    </location>
</feature>
<comment type="similarity">
    <text evidence="9">Belongs to the H(+)-translocating pyrophosphatase (TC 3.A.10) family. K(+)-stimulated subfamily.</text>
</comment>
<reference evidence="10 11" key="1">
    <citation type="submission" date="2017-01" db="EMBL/GenBank/DDBJ databases">
        <authorList>
            <person name="Erauso G."/>
        </authorList>
    </citation>
    <scope>NUCLEOTIDE SEQUENCE [LARGE SCALE GENOMIC DNA]</scope>
    <source>
        <strain evidence="10">MESINF1</strain>
    </source>
</reference>
<feature type="site" description="Determinant of potassium dependence" evidence="9">
    <location>
        <position position="488"/>
    </location>
</feature>
<comment type="cofactor">
    <cofactor evidence="9">
        <name>Mg(2+)</name>
        <dbReference type="ChEBI" id="CHEBI:18420"/>
    </cofactor>
</comment>
<feature type="transmembrane region" description="Helical" evidence="9">
    <location>
        <begin position="494"/>
        <end position="513"/>
    </location>
</feature>
<dbReference type="HAMAP" id="MF_01129">
    <property type="entry name" value="PPase_energized_pump"/>
    <property type="match status" value="1"/>
</dbReference>
<keyword evidence="11" id="KW-1185">Reference proteome</keyword>
<dbReference type="AlphaFoldDB" id="A0A7Z7LD96"/>
<keyword evidence="8 9" id="KW-0472">Membrane</keyword>
<keyword evidence="6 9" id="KW-1133">Transmembrane helix</keyword>
<comment type="subunit">
    <text evidence="9">Homodimer.</text>
</comment>
<feature type="transmembrane region" description="Helical" evidence="9">
    <location>
        <begin position="625"/>
        <end position="644"/>
    </location>
</feature>
<keyword evidence="10" id="KW-0378">Hydrolase</keyword>
<dbReference type="PIRSF" id="PIRSF001265">
    <property type="entry name" value="H+-PPase"/>
    <property type="match status" value="1"/>
</dbReference>
<evidence type="ECO:0000313" key="10">
    <source>
        <dbReference type="EMBL" id="SSC11530.1"/>
    </source>
</evidence>
<dbReference type="Pfam" id="PF03030">
    <property type="entry name" value="H_PPase"/>
    <property type="match status" value="1"/>
</dbReference>
<evidence type="ECO:0000256" key="7">
    <source>
        <dbReference type="ARBA" id="ARBA00023065"/>
    </source>
</evidence>
<feature type="transmembrane region" description="Helical" evidence="9">
    <location>
        <begin position="312"/>
        <end position="333"/>
    </location>
</feature>
<dbReference type="GO" id="GO:0000287">
    <property type="term" value="F:magnesium ion binding"/>
    <property type="evidence" value="ECO:0007669"/>
    <property type="project" value="UniProtKB-UniRule"/>
</dbReference>
<comment type="caution">
    <text evidence="9">Lacks conserved residue(s) required for the propagation of feature annotation.</text>
</comment>
<keyword evidence="9" id="KW-0739">Sodium transport</keyword>
<dbReference type="EMBL" id="LS974202">
    <property type="protein sequence ID" value="SSC11530.1"/>
    <property type="molecule type" value="Genomic_DNA"/>
</dbReference>
<feature type="transmembrane region" description="Helical" evidence="9">
    <location>
        <begin position="533"/>
        <end position="553"/>
    </location>
</feature>
<feature type="transmembrane region" description="Helical" evidence="9">
    <location>
        <begin position="428"/>
        <end position="448"/>
    </location>
</feature>
<dbReference type="GO" id="GO:0005886">
    <property type="term" value="C:plasma membrane"/>
    <property type="evidence" value="ECO:0007669"/>
    <property type="project" value="UniProtKB-SubCell"/>
</dbReference>
<evidence type="ECO:0000256" key="4">
    <source>
        <dbReference type="ARBA" id="ARBA00022842"/>
    </source>
</evidence>
<dbReference type="GO" id="GO:0004427">
    <property type="term" value="F:inorganic diphosphate phosphatase activity"/>
    <property type="evidence" value="ECO:0007669"/>
    <property type="project" value="UniProtKB-UniRule"/>
</dbReference>
<keyword evidence="7 9" id="KW-0406">Ion transport</keyword>
<evidence type="ECO:0000313" key="11">
    <source>
        <dbReference type="Proteomes" id="UP000250796"/>
    </source>
</evidence>
<keyword evidence="9" id="KW-0915">Sodium</keyword>
<keyword evidence="3 9" id="KW-0812">Transmembrane</keyword>
<dbReference type="PANTHER" id="PTHR31998">
    <property type="entry name" value="K(+)-INSENSITIVE PYROPHOSPHATE-ENERGIZED PROTON PUMP"/>
    <property type="match status" value="1"/>
</dbReference>
<evidence type="ECO:0000256" key="2">
    <source>
        <dbReference type="ARBA" id="ARBA00022448"/>
    </source>
</evidence>
<feature type="transmembrane region" description="Helical" evidence="9">
    <location>
        <begin position="6"/>
        <end position="26"/>
    </location>
</feature>
<dbReference type="NCBIfam" id="NF001960">
    <property type="entry name" value="PRK00733.3-5"/>
    <property type="match status" value="1"/>
</dbReference>
<comment type="subcellular location">
    <subcellularLocation>
        <location evidence="9">Cell membrane</location>
        <topology evidence="9">Multi-pass membrane protein</topology>
    </subcellularLocation>
    <subcellularLocation>
        <location evidence="1">Endomembrane system</location>
        <topology evidence="1">Multi-pass membrane protein</topology>
    </subcellularLocation>
</comment>
<feature type="transmembrane region" description="Helical" evidence="9">
    <location>
        <begin position="81"/>
        <end position="99"/>
    </location>
</feature>
<evidence type="ECO:0000256" key="6">
    <source>
        <dbReference type="ARBA" id="ARBA00022989"/>
    </source>
</evidence>
<comment type="function">
    <text evidence="9">Sodium pump that utilizes the energy of pyrophosphate hydrolysis as the driving force for Na(+) movement across the membrane.</text>
</comment>
<feature type="transmembrane region" description="Helical" evidence="9">
    <location>
        <begin position="120"/>
        <end position="146"/>
    </location>
</feature>
<dbReference type="NCBIfam" id="NF001954">
    <property type="entry name" value="PRK00733.2-2"/>
    <property type="match status" value="1"/>
</dbReference>
<feature type="transmembrane region" description="Helical" evidence="9">
    <location>
        <begin position="57"/>
        <end position="75"/>
    </location>
</feature>
<dbReference type="RefSeq" id="WP_169697989.1">
    <property type="nucleotide sequence ID" value="NZ_LS974202.1"/>
</dbReference>
<dbReference type="NCBIfam" id="TIGR01104">
    <property type="entry name" value="V_PPase"/>
    <property type="match status" value="1"/>
</dbReference>
<organism evidence="10 11">
    <name type="scientific">Mesotoga infera</name>
    <dbReference type="NCBI Taxonomy" id="1236046"/>
    <lineage>
        <taxon>Bacteria</taxon>
        <taxon>Thermotogati</taxon>
        <taxon>Thermotogota</taxon>
        <taxon>Thermotogae</taxon>
        <taxon>Kosmotogales</taxon>
        <taxon>Kosmotogaceae</taxon>
        <taxon>Mesotoga</taxon>
    </lineage>
</organism>
<dbReference type="GO" id="GO:0006814">
    <property type="term" value="P:sodium ion transport"/>
    <property type="evidence" value="ECO:0007669"/>
    <property type="project" value="UniProtKB-UniRule"/>
</dbReference>
<dbReference type="GO" id="GO:0012505">
    <property type="term" value="C:endomembrane system"/>
    <property type="evidence" value="ECO:0007669"/>
    <property type="project" value="UniProtKB-SubCell"/>
</dbReference>
<accession>A0A7Z7LD96</accession>
<evidence type="ECO:0000256" key="5">
    <source>
        <dbReference type="ARBA" id="ARBA00022967"/>
    </source>
</evidence>
<name>A0A7Z7LD96_9BACT</name>
<evidence type="ECO:0000256" key="9">
    <source>
        <dbReference type="HAMAP-Rule" id="MF_01129"/>
    </source>
</evidence>
<protein>
    <recommendedName>
        <fullName evidence="9">Putative K(+)-stimulated pyrophosphate-energized sodium pump</fullName>
        <ecNumber evidence="9">7.2.3.1</ecNumber>
    </recommendedName>
    <alternativeName>
        <fullName evidence="9">Membrane-bound sodium-translocating pyrophosphatase</fullName>
    </alternativeName>
    <alternativeName>
        <fullName evidence="9">Pyrophosphate-energized inorganic pyrophosphatase</fullName>
        <shortName evidence="9">Na(+)-PPase</shortName>
    </alternativeName>
</protein>
<keyword evidence="9" id="KW-0630">Potassium</keyword>
<dbReference type="GO" id="GO:0009678">
    <property type="term" value="F:diphosphate hydrolysis-driven proton transmembrane transporter activity"/>
    <property type="evidence" value="ECO:0007669"/>
    <property type="project" value="UniProtKB-UniRule"/>
</dbReference>
<keyword evidence="2 9" id="KW-0813">Transport</keyword>
<keyword evidence="9" id="KW-1003">Cell membrane</keyword>
<dbReference type="KEGG" id="minf:MESINF_0081"/>
<evidence type="ECO:0000256" key="8">
    <source>
        <dbReference type="ARBA" id="ARBA00023136"/>
    </source>
</evidence>
<comment type="catalytic activity">
    <reaction evidence="9">
        <text>Na(+)(in) + diphosphate + H2O = Na(+)(out) + 2 phosphate + H(+)</text>
        <dbReference type="Rhea" id="RHEA:57884"/>
        <dbReference type="ChEBI" id="CHEBI:15377"/>
        <dbReference type="ChEBI" id="CHEBI:15378"/>
        <dbReference type="ChEBI" id="CHEBI:29101"/>
        <dbReference type="ChEBI" id="CHEBI:33019"/>
        <dbReference type="ChEBI" id="CHEBI:43474"/>
        <dbReference type="EC" id="7.2.3.1"/>
    </reaction>
</comment>
<feature type="transmembrane region" description="Helical" evidence="9">
    <location>
        <begin position="597"/>
        <end position="619"/>
    </location>
</feature>
<dbReference type="GO" id="GO:0030955">
    <property type="term" value="F:potassium ion binding"/>
    <property type="evidence" value="ECO:0007669"/>
    <property type="project" value="UniProtKB-UniRule"/>
</dbReference>
<keyword evidence="4 9" id="KW-0460">Magnesium</keyword>
<comment type="activity regulation">
    <text evidence="9">Requires K(+) for maximal activity.</text>
</comment>
<dbReference type="Proteomes" id="UP000250796">
    <property type="component" value="Chromosome MESINF"/>
</dbReference>
<sequence length="715" mass="74863">MNALYLPLVAGIISTLFAFVMLKRTLGYSPGNDKMQQLSRYIQEGASAFLEEEARKIFLVAVIIAAVLGVIFQSFKYPIALLFGALVSELAGVIGMYAATRANTRVAAGAEKGLSSAFKVAFSSGSVMGLAVAGFSLTGLALLMLIFKDSFLFENITDLSRAFGSISYIDGVMIISSYSLGASMIALFDRVGGGMYTKAADMSADLVGKIEEHIDEDDPRNPATIADNVGDNVGDVAGLGADILESYVASVVSAIVLAIFMKFADHGTMTETQYYGLILLPVLIAGVGVLASLVGVLVVANMKTKDAQKSLSFGNFFTGGLVLVSVAVVIGIAAPDYPFKDSFIIGPGFVSKWRLFFAIASGLVAGIIISKLSEYYTSDQYKPTKKLARDTQSGVAINITGGLALGMGSTIWPVITLALAILGAYWSAGVYGIAIAALGMLSFVGYIVSVDSYGPVADNAGGIAQMANLDPKVRKLTDRLDSVGNTTAAIGKGFAIGSAAFAALALIVSYIWGAADTANEIVNNPIINLVEPYTLIGILIGSMLPFFFTSLLIKGVSDTANLMIVEIRRQFKENPNIKTGDAVPDYKRCIEITTKGAVSRMLTPGVVAIASPFIIGLLFGRSAVAGLLMGGLASAIMIALFTANSGGAWDNAKKYIETGEFGGKGTPTHEAAVVGDTVGDPLKDTVGPSMDILIKLMSVVSLVFGSIFPAGPFFM</sequence>
<feature type="transmembrane region" description="Helical" evidence="9">
    <location>
        <begin position="166"/>
        <end position="188"/>
    </location>
</feature>
<dbReference type="EC" id="7.2.3.1" evidence="9"/>
<gene>
    <name evidence="9 10" type="primary">hppA</name>
    <name evidence="10" type="ORF">MESINF_0081</name>
</gene>
<feature type="transmembrane region" description="Helical" evidence="9">
    <location>
        <begin position="353"/>
        <end position="373"/>
    </location>
</feature>
<dbReference type="InterPro" id="IPR004131">
    <property type="entry name" value="PPase-energised_H-pump"/>
</dbReference>
<proteinExistence type="inferred from homology"/>